<keyword evidence="13" id="KW-1185">Reference proteome</keyword>
<evidence type="ECO:0000256" key="7">
    <source>
        <dbReference type="ARBA" id="ARBA00022771"/>
    </source>
</evidence>
<feature type="transmembrane region" description="Helical" evidence="10">
    <location>
        <begin position="158"/>
        <end position="180"/>
    </location>
</feature>
<dbReference type="PANTHER" id="PTHR11685">
    <property type="entry name" value="RBR FAMILY RING FINGER AND IBR DOMAIN-CONTAINING"/>
    <property type="match status" value="1"/>
</dbReference>
<dbReference type="EC" id="2.3.2.31" evidence="3"/>
<dbReference type="Proteomes" id="UP001157418">
    <property type="component" value="Unassembled WGS sequence"/>
</dbReference>
<dbReference type="SUPFAM" id="SSF57850">
    <property type="entry name" value="RING/U-box"/>
    <property type="match status" value="1"/>
</dbReference>
<evidence type="ECO:0000313" key="13">
    <source>
        <dbReference type="Proteomes" id="UP001157418"/>
    </source>
</evidence>
<evidence type="ECO:0000256" key="8">
    <source>
        <dbReference type="ARBA" id="ARBA00022786"/>
    </source>
</evidence>
<feature type="domain" description="RING-type" evidence="11">
    <location>
        <begin position="18"/>
        <end position="211"/>
    </location>
</feature>
<dbReference type="InterPro" id="IPR002867">
    <property type="entry name" value="IBR_dom"/>
</dbReference>
<protein>
    <recommendedName>
        <fullName evidence="3">RBR-type E3 ubiquitin transferase</fullName>
        <ecNumber evidence="3">2.3.2.31</ecNumber>
    </recommendedName>
</protein>
<dbReference type="Pfam" id="PF01485">
    <property type="entry name" value="IBR"/>
    <property type="match status" value="1"/>
</dbReference>
<name>A0AAU9M557_9ASTR</name>
<dbReference type="EMBL" id="CAKMRJ010001112">
    <property type="protein sequence ID" value="CAH1423113.1"/>
    <property type="molecule type" value="Genomic_DNA"/>
</dbReference>
<keyword evidence="5" id="KW-0479">Metal-binding</keyword>
<gene>
    <name evidence="12" type="ORF">LVIROSA_LOCUS10405</name>
</gene>
<dbReference type="GO" id="GO:0016567">
    <property type="term" value="P:protein ubiquitination"/>
    <property type="evidence" value="ECO:0007669"/>
    <property type="project" value="InterPro"/>
</dbReference>
<dbReference type="PROSITE" id="PS51873">
    <property type="entry name" value="TRIAD"/>
    <property type="match status" value="1"/>
</dbReference>
<keyword evidence="9" id="KW-0862">Zinc</keyword>
<keyword evidence="10" id="KW-1133">Transmembrane helix</keyword>
<reference evidence="12 13" key="1">
    <citation type="submission" date="2022-01" db="EMBL/GenBank/DDBJ databases">
        <authorList>
            <person name="Xiong W."/>
            <person name="Schranz E."/>
        </authorList>
    </citation>
    <scope>NUCLEOTIDE SEQUENCE [LARGE SCALE GENOMIC DNA]</scope>
</reference>
<evidence type="ECO:0000259" key="11">
    <source>
        <dbReference type="PROSITE" id="PS51873"/>
    </source>
</evidence>
<organism evidence="12 13">
    <name type="scientific">Lactuca virosa</name>
    <dbReference type="NCBI Taxonomy" id="75947"/>
    <lineage>
        <taxon>Eukaryota</taxon>
        <taxon>Viridiplantae</taxon>
        <taxon>Streptophyta</taxon>
        <taxon>Embryophyta</taxon>
        <taxon>Tracheophyta</taxon>
        <taxon>Spermatophyta</taxon>
        <taxon>Magnoliopsida</taxon>
        <taxon>eudicotyledons</taxon>
        <taxon>Gunneridae</taxon>
        <taxon>Pentapetalae</taxon>
        <taxon>asterids</taxon>
        <taxon>campanulids</taxon>
        <taxon>Asterales</taxon>
        <taxon>Asteraceae</taxon>
        <taxon>Cichorioideae</taxon>
        <taxon>Cichorieae</taxon>
        <taxon>Lactucinae</taxon>
        <taxon>Lactuca</taxon>
    </lineage>
</organism>
<dbReference type="InterPro" id="IPR044066">
    <property type="entry name" value="TRIAD_supradom"/>
</dbReference>
<evidence type="ECO:0000256" key="9">
    <source>
        <dbReference type="ARBA" id="ARBA00022833"/>
    </source>
</evidence>
<evidence type="ECO:0000256" key="6">
    <source>
        <dbReference type="ARBA" id="ARBA00022737"/>
    </source>
</evidence>
<evidence type="ECO:0000256" key="2">
    <source>
        <dbReference type="ARBA" id="ARBA00001947"/>
    </source>
</evidence>
<dbReference type="GO" id="GO:0061630">
    <property type="term" value="F:ubiquitin protein ligase activity"/>
    <property type="evidence" value="ECO:0007669"/>
    <property type="project" value="UniProtKB-EC"/>
</dbReference>
<keyword evidence="10" id="KW-0812">Transmembrane</keyword>
<evidence type="ECO:0000256" key="3">
    <source>
        <dbReference type="ARBA" id="ARBA00012251"/>
    </source>
</evidence>
<dbReference type="InterPro" id="IPR031127">
    <property type="entry name" value="E3_UB_ligase_RBR"/>
</dbReference>
<dbReference type="SMART" id="SM00647">
    <property type="entry name" value="IBR"/>
    <property type="match status" value="1"/>
</dbReference>
<evidence type="ECO:0000256" key="4">
    <source>
        <dbReference type="ARBA" id="ARBA00022679"/>
    </source>
</evidence>
<evidence type="ECO:0000256" key="10">
    <source>
        <dbReference type="SAM" id="Phobius"/>
    </source>
</evidence>
<sequence>MSKHRIPSLDSTNDVKRRQLLVDLSFSSDHRVDSFRLEHPLKSFVLSATSGRVEGKNTDWITGYISTSINDGPGCLTLRCPDPSCGAAIGQEMIVSMVSHDDAEKYQCYFLRSFVEDNRKTKWCPAPGCDYDVDFIVGGGTFDVTYGCSYSFCWNVCFMFFVLHLANLNSAGFVLVHGLIMVKEQVVFMHATVMRQQNKRECMMTHRKEER</sequence>
<comment type="cofactor">
    <cofactor evidence="2">
        <name>Zn(2+)</name>
        <dbReference type="ChEBI" id="CHEBI:29105"/>
    </cofactor>
</comment>
<evidence type="ECO:0000313" key="12">
    <source>
        <dbReference type="EMBL" id="CAH1423113.1"/>
    </source>
</evidence>
<evidence type="ECO:0000256" key="5">
    <source>
        <dbReference type="ARBA" id="ARBA00022723"/>
    </source>
</evidence>
<keyword evidence="4" id="KW-0808">Transferase</keyword>
<keyword evidence="6" id="KW-0677">Repeat</keyword>
<keyword evidence="7" id="KW-0863">Zinc-finger</keyword>
<accession>A0AAU9M557</accession>
<proteinExistence type="predicted"/>
<keyword evidence="10" id="KW-0472">Membrane</keyword>
<dbReference type="GO" id="GO:0008270">
    <property type="term" value="F:zinc ion binding"/>
    <property type="evidence" value="ECO:0007669"/>
    <property type="project" value="UniProtKB-KW"/>
</dbReference>
<evidence type="ECO:0000256" key="1">
    <source>
        <dbReference type="ARBA" id="ARBA00001798"/>
    </source>
</evidence>
<comment type="catalytic activity">
    <reaction evidence="1">
        <text>[E2 ubiquitin-conjugating enzyme]-S-ubiquitinyl-L-cysteine + [acceptor protein]-L-lysine = [E2 ubiquitin-conjugating enzyme]-L-cysteine + [acceptor protein]-N(6)-ubiquitinyl-L-lysine.</text>
        <dbReference type="EC" id="2.3.2.31"/>
    </reaction>
</comment>
<dbReference type="AlphaFoldDB" id="A0AAU9M557"/>
<comment type="caution">
    <text evidence="12">The sequence shown here is derived from an EMBL/GenBank/DDBJ whole genome shotgun (WGS) entry which is preliminary data.</text>
</comment>
<keyword evidence="8" id="KW-0833">Ubl conjugation pathway</keyword>